<dbReference type="GO" id="GO:0032040">
    <property type="term" value="C:small-subunit processome"/>
    <property type="evidence" value="ECO:0007669"/>
    <property type="project" value="TreeGrafter"/>
</dbReference>
<feature type="compositionally biased region" description="Polar residues" evidence="7">
    <location>
        <begin position="102"/>
        <end position="113"/>
    </location>
</feature>
<dbReference type="PANTHER" id="PTHR18359:SF0">
    <property type="entry name" value="U3 SMALL NUCLEOLAR RNA-ASSOCIATED PROTEIN 18 HOMOLOG"/>
    <property type="match status" value="1"/>
</dbReference>
<sequence length="661" mass="70839">MGKNPRKRQKTSKDLYDSKFEKKRGNLDLLLDDSTKDDEERRLESLLFGTKYLPQKGKGKEIAEDDDEGIVGDGLTLDESRGLAHLLDKDLFFVDDGDDEITGSSPTTAQESGASDDEDEAGSGSEASNERDDSAEPPERTASPSGISQPSQSWIKSSKTRSAWADPADSNPDAGVSLLQGPARRRKLRQAVEEDVISAQQYETRLRSQFEAINPEPDWAKKARKVLKKGQGETTLDDEEDEDAAALTSTAGILKSTKTKGRTVLAKGEIQIERLRDVNQSVQKSGSGEVRVVSFHPGTAASILCVATADRRIRLFNVDGHLSPLLTTLHFPNLPMTSATSALFHPSGDSMLISGPRPFFYTYDLLSGTPTHHARGLWGTTFNGLNDTSATVQRRRKRGQDGELVAGSGDGEGLSLTSFSTDGDMLAVAGRGGYVHLVDWKTGAGQVVGSLKCSSTGSGAGAGGIKGMWWVPPGFSDSVLGDGVTNFEGGGSSKLAVLTGDSEVFIWDVGQRRCVKKWQDEGGFRGSSSVLAGTSAAGAGYIAVGSNTGYVNVYNSDAYSNLSMDASKPKPLKSIANLTTPISTARFNYDSQLLAIASKDKKDSMRLIHLPSLTAFSNWPTSGTPLGNVTGVDFSPRSEYVAIGNSKGRVLLYHLKDYGVW</sequence>
<name>A0A5C3L724_COPMA</name>
<evidence type="ECO:0000256" key="7">
    <source>
        <dbReference type="SAM" id="MobiDB-lite"/>
    </source>
</evidence>
<evidence type="ECO:0000256" key="1">
    <source>
        <dbReference type="ARBA" id="ARBA00004604"/>
    </source>
</evidence>
<comment type="similarity">
    <text evidence="6">Belongs to the WD repeat UTP18 family.</text>
</comment>
<feature type="compositionally biased region" description="Basic and acidic residues" evidence="7">
    <location>
        <begin position="128"/>
        <end position="139"/>
    </location>
</feature>
<keyword evidence="9" id="KW-1185">Reference proteome</keyword>
<protein>
    <submittedName>
        <fullName evidence="8">WD40 repeat-like protein</fullName>
    </submittedName>
</protein>
<dbReference type="GO" id="GO:0006364">
    <property type="term" value="P:rRNA processing"/>
    <property type="evidence" value="ECO:0007669"/>
    <property type="project" value="UniProtKB-KW"/>
</dbReference>
<dbReference type="AlphaFoldDB" id="A0A5C3L724"/>
<dbReference type="Proteomes" id="UP000307440">
    <property type="component" value="Unassembled WGS sequence"/>
</dbReference>
<proteinExistence type="inferred from homology"/>
<dbReference type="Gene3D" id="2.130.10.10">
    <property type="entry name" value="YVTN repeat-like/Quinoprotein amine dehydrogenase"/>
    <property type="match status" value="1"/>
</dbReference>
<keyword evidence="2" id="KW-0698">rRNA processing</keyword>
<feature type="region of interest" description="Disordered" evidence="7">
    <location>
        <begin position="95"/>
        <end position="178"/>
    </location>
</feature>
<evidence type="ECO:0000256" key="4">
    <source>
        <dbReference type="ARBA" id="ARBA00022737"/>
    </source>
</evidence>
<dbReference type="InterPro" id="IPR036322">
    <property type="entry name" value="WD40_repeat_dom_sf"/>
</dbReference>
<keyword evidence="4" id="KW-0677">Repeat</keyword>
<dbReference type="STRING" id="230819.A0A5C3L724"/>
<evidence type="ECO:0000313" key="8">
    <source>
        <dbReference type="EMBL" id="TFK28442.1"/>
    </source>
</evidence>
<dbReference type="PANTHER" id="PTHR18359">
    <property type="entry name" value="WD-REPEAT PROTEIN-RELATED"/>
    <property type="match status" value="1"/>
</dbReference>
<evidence type="ECO:0000313" key="9">
    <source>
        <dbReference type="Proteomes" id="UP000307440"/>
    </source>
</evidence>
<accession>A0A5C3L724</accession>
<dbReference type="InterPro" id="IPR001680">
    <property type="entry name" value="WD40_rpt"/>
</dbReference>
<dbReference type="EMBL" id="ML210156">
    <property type="protein sequence ID" value="TFK28442.1"/>
    <property type="molecule type" value="Genomic_DNA"/>
</dbReference>
<dbReference type="SMART" id="SM00320">
    <property type="entry name" value="WD40"/>
    <property type="match status" value="6"/>
</dbReference>
<organism evidence="8 9">
    <name type="scientific">Coprinopsis marcescibilis</name>
    <name type="common">Agaric fungus</name>
    <name type="synonym">Psathyrella marcescibilis</name>
    <dbReference type="NCBI Taxonomy" id="230819"/>
    <lineage>
        <taxon>Eukaryota</taxon>
        <taxon>Fungi</taxon>
        <taxon>Dikarya</taxon>
        <taxon>Basidiomycota</taxon>
        <taxon>Agaricomycotina</taxon>
        <taxon>Agaricomycetes</taxon>
        <taxon>Agaricomycetidae</taxon>
        <taxon>Agaricales</taxon>
        <taxon>Agaricineae</taxon>
        <taxon>Psathyrellaceae</taxon>
        <taxon>Coprinopsis</taxon>
    </lineage>
</organism>
<evidence type="ECO:0000256" key="6">
    <source>
        <dbReference type="ARBA" id="ARBA00025767"/>
    </source>
</evidence>
<dbReference type="GO" id="GO:0034388">
    <property type="term" value="C:Pwp2p-containing subcomplex of 90S preribosome"/>
    <property type="evidence" value="ECO:0007669"/>
    <property type="project" value="TreeGrafter"/>
</dbReference>
<evidence type="ECO:0000256" key="5">
    <source>
        <dbReference type="ARBA" id="ARBA00023242"/>
    </source>
</evidence>
<evidence type="ECO:0000256" key="2">
    <source>
        <dbReference type="ARBA" id="ARBA00022552"/>
    </source>
</evidence>
<dbReference type="SUPFAM" id="SSF50978">
    <property type="entry name" value="WD40 repeat-like"/>
    <property type="match status" value="1"/>
</dbReference>
<evidence type="ECO:0000256" key="3">
    <source>
        <dbReference type="ARBA" id="ARBA00022574"/>
    </source>
</evidence>
<feature type="compositionally biased region" description="Polar residues" evidence="7">
    <location>
        <begin position="142"/>
        <end position="161"/>
    </location>
</feature>
<dbReference type="OrthoDB" id="1935146at2759"/>
<dbReference type="InterPro" id="IPR015943">
    <property type="entry name" value="WD40/YVTN_repeat-like_dom_sf"/>
</dbReference>
<comment type="subcellular location">
    <subcellularLocation>
        <location evidence="1">Nucleus</location>
        <location evidence="1">Nucleolus</location>
    </subcellularLocation>
</comment>
<keyword evidence="3" id="KW-0853">WD repeat</keyword>
<dbReference type="InterPro" id="IPR045161">
    <property type="entry name" value="Utp18"/>
</dbReference>
<reference evidence="8 9" key="1">
    <citation type="journal article" date="2019" name="Nat. Ecol. Evol.">
        <title>Megaphylogeny resolves global patterns of mushroom evolution.</title>
        <authorList>
            <person name="Varga T."/>
            <person name="Krizsan K."/>
            <person name="Foldi C."/>
            <person name="Dima B."/>
            <person name="Sanchez-Garcia M."/>
            <person name="Sanchez-Ramirez S."/>
            <person name="Szollosi G.J."/>
            <person name="Szarkandi J.G."/>
            <person name="Papp V."/>
            <person name="Albert L."/>
            <person name="Andreopoulos W."/>
            <person name="Angelini C."/>
            <person name="Antonin V."/>
            <person name="Barry K.W."/>
            <person name="Bougher N.L."/>
            <person name="Buchanan P."/>
            <person name="Buyck B."/>
            <person name="Bense V."/>
            <person name="Catcheside P."/>
            <person name="Chovatia M."/>
            <person name="Cooper J."/>
            <person name="Damon W."/>
            <person name="Desjardin D."/>
            <person name="Finy P."/>
            <person name="Geml J."/>
            <person name="Haridas S."/>
            <person name="Hughes K."/>
            <person name="Justo A."/>
            <person name="Karasinski D."/>
            <person name="Kautmanova I."/>
            <person name="Kiss B."/>
            <person name="Kocsube S."/>
            <person name="Kotiranta H."/>
            <person name="LaButti K.M."/>
            <person name="Lechner B.E."/>
            <person name="Liimatainen K."/>
            <person name="Lipzen A."/>
            <person name="Lukacs Z."/>
            <person name="Mihaltcheva S."/>
            <person name="Morgado L.N."/>
            <person name="Niskanen T."/>
            <person name="Noordeloos M.E."/>
            <person name="Ohm R.A."/>
            <person name="Ortiz-Santana B."/>
            <person name="Ovrebo C."/>
            <person name="Racz N."/>
            <person name="Riley R."/>
            <person name="Savchenko A."/>
            <person name="Shiryaev A."/>
            <person name="Soop K."/>
            <person name="Spirin V."/>
            <person name="Szebenyi C."/>
            <person name="Tomsovsky M."/>
            <person name="Tulloss R.E."/>
            <person name="Uehling J."/>
            <person name="Grigoriev I.V."/>
            <person name="Vagvolgyi C."/>
            <person name="Papp T."/>
            <person name="Martin F.M."/>
            <person name="Miettinen O."/>
            <person name="Hibbett D.S."/>
            <person name="Nagy L.G."/>
        </authorList>
    </citation>
    <scope>NUCLEOTIDE SEQUENCE [LARGE SCALE GENOMIC DNA]</scope>
    <source>
        <strain evidence="8 9">CBS 121175</strain>
    </source>
</reference>
<keyword evidence="5" id="KW-0539">Nucleus</keyword>
<gene>
    <name evidence="8" type="ORF">FA15DRAFT_612235</name>
</gene>